<feature type="compositionally biased region" description="Low complexity" evidence="8">
    <location>
        <begin position="560"/>
        <end position="574"/>
    </location>
</feature>
<feature type="region of interest" description="Disordered" evidence="8">
    <location>
        <begin position="554"/>
        <end position="670"/>
    </location>
</feature>
<dbReference type="GO" id="GO:0070761">
    <property type="term" value="C:pre-snoRNP complex"/>
    <property type="evidence" value="ECO:0007669"/>
    <property type="project" value="TreeGrafter"/>
</dbReference>
<dbReference type="OrthoDB" id="272357at2759"/>
<dbReference type="Proteomes" id="UP000246740">
    <property type="component" value="Unassembled WGS sequence"/>
</dbReference>
<dbReference type="GO" id="GO:0005634">
    <property type="term" value="C:nucleus"/>
    <property type="evidence" value="ECO:0007669"/>
    <property type="project" value="TreeGrafter"/>
</dbReference>
<reference evidence="10 11" key="1">
    <citation type="journal article" date="2018" name="Mol. Biol. Evol.">
        <title>Broad Genomic Sampling Reveals a Smut Pathogenic Ancestry of the Fungal Clade Ustilaginomycotina.</title>
        <authorList>
            <person name="Kijpornyongpan T."/>
            <person name="Mondo S.J."/>
            <person name="Barry K."/>
            <person name="Sandor L."/>
            <person name="Lee J."/>
            <person name="Lipzen A."/>
            <person name="Pangilinan J."/>
            <person name="LaButti K."/>
            <person name="Hainaut M."/>
            <person name="Henrissat B."/>
            <person name="Grigoriev I.V."/>
            <person name="Spatafora J.W."/>
            <person name="Aime M.C."/>
        </authorList>
    </citation>
    <scope>NUCLEOTIDE SEQUENCE [LARGE SCALE GENOMIC DNA]</scope>
    <source>
        <strain evidence="10 11">MCA 3645</strain>
    </source>
</reference>
<evidence type="ECO:0000256" key="7">
    <source>
        <dbReference type="PROSITE-ProRule" id="PRU00453"/>
    </source>
</evidence>
<accession>A0A317XPN3</accession>
<feature type="compositionally biased region" description="Polar residues" evidence="8">
    <location>
        <begin position="64"/>
        <end position="84"/>
    </location>
</feature>
<feature type="region of interest" description="Disordered" evidence="8">
    <location>
        <begin position="136"/>
        <end position="176"/>
    </location>
</feature>
<feature type="domain" description="HIT-type" evidence="9">
    <location>
        <begin position="9"/>
        <end position="44"/>
    </location>
</feature>
<feature type="region of interest" description="Disordered" evidence="8">
    <location>
        <begin position="233"/>
        <end position="265"/>
    </location>
</feature>
<keyword evidence="1" id="KW-0597">Phosphoprotein</keyword>
<dbReference type="Gene3D" id="3.30.60.190">
    <property type="match status" value="1"/>
</dbReference>
<name>A0A317XPN3_9BASI</name>
<dbReference type="STRING" id="1882483.A0A317XPN3"/>
<evidence type="ECO:0000256" key="6">
    <source>
        <dbReference type="ARBA" id="ARBA00049654"/>
    </source>
</evidence>
<evidence type="ECO:0000256" key="8">
    <source>
        <dbReference type="SAM" id="MobiDB-lite"/>
    </source>
</evidence>
<dbReference type="PROSITE" id="PS51083">
    <property type="entry name" value="ZF_HIT"/>
    <property type="match status" value="1"/>
</dbReference>
<keyword evidence="4" id="KW-0862">Zinc</keyword>
<feature type="compositionally biased region" description="Basic and acidic residues" evidence="8">
    <location>
        <begin position="737"/>
        <end position="746"/>
    </location>
</feature>
<dbReference type="SUPFAM" id="SSF144232">
    <property type="entry name" value="HIT/MYND zinc finger-like"/>
    <property type="match status" value="1"/>
</dbReference>
<keyword evidence="2" id="KW-0479">Metal-binding</keyword>
<dbReference type="InParanoid" id="A0A317XPN3"/>
<feature type="compositionally biased region" description="Polar residues" evidence="8">
    <location>
        <begin position="138"/>
        <end position="155"/>
    </location>
</feature>
<proteinExistence type="inferred from homology"/>
<evidence type="ECO:0000256" key="4">
    <source>
        <dbReference type="ARBA" id="ARBA00022833"/>
    </source>
</evidence>
<dbReference type="CDD" id="cd23023">
    <property type="entry name" value="zf-HIT_BCD1"/>
    <property type="match status" value="1"/>
</dbReference>
<dbReference type="PANTHER" id="PTHR13483">
    <property type="entry name" value="BOX C_D SNORNA PROTEIN 1-RELATED"/>
    <property type="match status" value="1"/>
</dbReference>
<protein>
    <recommendedName>
        <fullName evidence="9">HIT-type domain-containing protein</fullName>
    </recommendedName>
</protein>
<keyword evidence="11" id="KW-1185">Reference proteome</keyword>
<keyword evidence="3 7" id="KW-0863">Zinc-finger</keyword>
<dbReference type="InterPro" id="IPR007529">
    <property type="entry name" value="Znf_HIT"/>
</dbReference>
<comment type="similarity">
    <text evidence="6">Belongs to the BCD1 family.</text>
</comment>
<evidence type="ECO:0000313" key="10">
    <source>
        <dbReference type="EMBL" id="PWY99782.1"/>
    </source>
</evidence>
<comment type="function">
    <text evidence="5">Required for box C/D snoRNAs accumulation involved in snoRNA processing, snoRNA transport to the nucleolus and ribosome biogenesis.</text>
</comment>
<dbReference type="InterPro" id="IPR057721">
    <property type="entry name" value="BCD1_alpha/beta"/>
</dbReference>
<evidence type="ECO:0000256" key="5">
    <source>
        <dbReference type="ARBA" id="ARBA00049598"/>
    </source>
</evidence>
<organism evidence="10 11">
    <name type="scientific">Testicularia cyperi</name>
    <dbReference type="NCBI Taxonomy" id="1882483"/>
    <lineage>
        <taxon>Eukaryota</taxon>
        <taxon>Fungi</taxon>
        <taxon>Dikarya</taxon>
        <taxon>Basidiomycota</taxon>
        <taxon>Ustilaginomycotina</taxon>
        <taxon>Ustilaginomycetes</taxon>
        <taxon>Ustilaginales</taxon>
        <taxon>Anthracoideaceae</taxon>
        <taxon>Testicularia</taxon>
    </lineage>
</organism>
<feature type="region of interest" description="Disordered" evidence="8">
    <location>
        <begin position="417"/>
        <end position="489"/>
    </location>
</feature>
<dbReference type="GO" id="GO:0000492">
    <property type="term" value="P:box C/D snoRNP assembly"/>
    <property type="evidence" value="ECO:0007669"/>
    <property type="project" value="TreeGrafter"/>
</dbReference>
<evidence type="ECO:0000313" key="11">
    <source>
        <dbReference type="Proteomes" id="UP000246740"/>
    </source>
</evidence>
<dbReference type="GO" id="GO:0008270">
    <property type="term" value="F:zinc ion binding"/>
    <property type="evidence" value="ECO:0007669"/>
    <property type="project" value="UniProtKB-UniRule"/>
</dbReference>
<evidence type="ECO:0000256" key="1">
    <source>
        <dbReference type="ARBA" id="ARBA00022553"/>
    </source>
</evidence>
<dbReference type="InterPro" id="IPR051639">
    <property type="entry name" value="BCD1"/>
</dbReference>
<feature type="region of interest" description="Disordered" evidence="8">
    <location>
        <begin position="709"/>
        <end position="845"/>
    </location>
</feature>
<dbReference type="AlphaFoldDB" id="A0A317XPN3"/>
<evidence type="ECO:0000256" key="2">
    <source>
        <dbReference type="ARBA" id="ARBA00022723"/>
    </source>
</evidence>
<evidence type="ECO:0000256" key="3">
    <source>
        <dbReference type="ARBA" id="ARBA00022771"/>
    </source>
</evidence>
<feature type="compositionally biased region" description="Polar residues" evidence="8">
    <location>
        <begin position="813"/>
        <end position="822"/>
    </location>
</feature>
<dbReference type="EMBL" id="KZ819194">
    <property type="protein sequence ID" value="PWY99782.1"/>
    <property type="molecule type" value="Genomic_DNA"/>
</dbReference>
<feature type="compositionally biased region" description="Basic and acidic residues" evidence="8">
    <location>
        <begin position="452"/>
        <end position="463"/>
    </location>
</feature>
<feature type="compositionally biased region" description="Polar residues" evidence="8">
    <location>
        <begin position="164"/>
        <end position="176"/>
    </location>
</feature>
<dbReference type="PANTHER" id="PTHR13483:SF3">
    <property type="entry name" value="BOX C_D SNORNA PROTEIN 1"/>
    <property type="match status" value="1"/>
</dbReference>
<dbReference type="GO" id="GO:0000463">
    <property type="term" value="P:maturation of LSU-rRNA from tricistronic rRNA transcript (SSU-rRNA, 5.8S rRNA, LSU-rRNA)"/>
    <property type="evidence" value="ECO:0007669"/>
    <property type="project" value="TreeGrafter"/>
</dbReference>
<feature type="compositionally biased region" description="Acidic residues" evidence="8">
    <location>
        <begin position="472"/>
        <end position="481"/>
    </location>
</feature>
<feature type="compositionally biased region" description="Basic and acidic residues" evidence="8">
    <location>
        <begin position="787"/>
        <end position="805"/>
    </location>
</feature>
<dbReference type="Pfam" id="PF25790">
    <property type="entry name" value="BCD1"/>
    <property type="match status" value="1"/>
</dbReference>
<feature type="region of interest" description="Disordered" evidence="8">
    <location>
        <begin position="57"/>
        <end position="97"/>
    </location>
</feature>
<dbReference type="Pfam" id="PF04438">
    <property type="entry name" value="zf-HIT"/>
    <property type="match status" value="1"/>
</dbReference>
<gene>
    <name evidence="10" type="ORF">BCV70DRAFT_200697</name>
</gene>
<dbReference type="GO" id="GO:0048254">
    <property type="term" value="P:snoRNA localization"/>
    <property type="evidence" value="ECO:0007669"/>
    <property type="project" value="TreeGrafter"/>
</dbReference>
<evidence type="ECO:0000259" key="9">
    <source>
        <dbReference type="PROSITE" id="PS51083"/>
    </source>
</evidence>
<feature type="compositionally biased region" description="Low complexity" evidence="8">
    <location>
        <begin position="245"/>
        <end position="257"/>
    </location>
</feature>
<sequence length="845" mass="90995">MPSAATALCGVCNVQSAKYTCPRCSVRSCSLTCSKAHKGASGSCVANALPTSSAAAASSSSSSRLSNPFDSTRAGASTSTSNNLPDHRHDPGSQRTKSYIPLSKYSEHDMLQDYLFLSHIARESAQTGREILKLNLPIPSSSDNSANGKPIQSGSGRDGKPAGPNNTSNVRMTNAQRQREQLIKQLHYRRFRVMVLPEGMDRRRLNASAYHPKLRKMLLTVALRFPNPYDSRWGKGKGRADNANTSISTSTSTSTSIGFDSLDNDKVKVGDRDEDAATSPQTGSQTELLLHKLDPDRRIQPLVLSELENLSFASRKDATVKKQELGLAALSSDVFLVSVSLIRMLGLPVPDPDPNLREKTEARQTPDYIGLKTWPGEWQISTTAHSARLTNETTLKYLDWYQRKRRWELANPEMAALQRAEPSGDGAGNQTKRPRWGDRGPCPVSNSGRSGHLHDGGAGDHAQKMQRRANLDDNDNDDENDNDNHNGRDMRRAVLETSVEEIDEAPGDTTDSKSAVDTQFDQATAPASRVVDPLPVPNPNPILSSSLLSMLSKQLGRPLHSNSHSNSSSSNVHGNGNGHGSAGASTQDSGGFATRNVDVEGPSTVRVRADAVQTGTHSTHQLSNPPHPSSPPHLDSDLHSDEDEVHVGGHRRREKEEEGNAQPSKIEIKITDPKTTLSDLLTNVQDGFSIVEFPVFAILPSGVLPPPLDSQCQAGSKENAKGSAGSHCSTASETETEGTKETKEIGTESTNVRRKSPSTPSNDRKPTLGSALVAYDSASDSDGDGDSSIHNHDESQTPQTHDSHSNSDSNSNPSIQKNTNTHSSSLASLASQLGFLPPSHTYTTP</sequence>